<organism evidence="1 2">
    <name type="scientific">Thalassospira tepidiphila</name>
    <dbReference type="NCBI Taxonomy" id="393657"/>
    <lineage>
        <taxon>Bacteria</taxon>
        <taxon>Pseudomonadati</taxon>
        <taxon>Pseudomonadota</taxon>
        <taxon>Alphaproteobacteria</taxon>
        <taxon>Rhodospirillales</taxon>
        <taxon>Thalassospiraceae</taxon>
        <taxon>Thalassospira</taxon>
    </lineage>
</organism>
<dbReference type="EMBL" id="JAATJD010000002">
    <property type="protein sequence ID" value="NJB75138.1"/>
    <property type="molecule type" value="Genomic_DNA"/>
</dbReference>
<dbReference type="Proteomes" id="UP000556869">
    <property type="component" value="Unassembled WGS sequence"/>
</dbReference>
<proteinExistence type="predicted"/>
<evidence type="ECO:0000313" key="1">
    <source>
        <dbReference type="EMBL" id="NJB75138.1"/>
    </source>
</evidence>
<keyword evidence="2" id="KW-1185">Reference proteome</keyword>
<protein>
    <submittedName>
        <fullName evidence="1">Uncharacterized protein</fullName>
    </submittedName>
</protein>
<reference evidence="1 2" key="1">
    <citation type="submission" date="2020-03" db="EMBL/GenBank/DDBJ databases">
        <title>Genomic Encyclopedia of Type Strains, Phase IV (KMG-IV): sequencing the most valuable type-strain genomes for metagenomic binning, comparative biology and taxonomic classification.</title>
        <authorList>
            <person name="Goeker M."/>
        </authorList>
    </citation>
    <scope>NUCLEOTIDE SEQUENCE [LARGE SCALE GENOMIC DNA]</scope>
    <source>
        <strain evidence="1 2">DSM 18888</strain>
    </source>
</reference>
<sequence length="105" mass="11647">MKNRIFSAVGLCVGCEYGNAGNRNHLRQGGKLASADFLLPKIKVSSRGKKLLQHILEATQSRGQALRAEIIEMPVRTVTSPQNSTVIMHKKNVRYMTTELPKSLL</sequence>
<accession>A0ABX0X0H5</accession>
<name>A0ABX0X0H5_9PROT</name>
<gene>
    <name evidence="1" type="ORF">GGR96_002230</name>
</gene>
<evidence type="ECO:0000313" key="2">
    <source>
        <dbReference type="Proteomes" id="UP000556869"/>
    </source>
</evidence>
<comment type="caution">
    <text evidence="1">The sequence shown here is derived from an EMBL/GenBank/DDBJ whole genome shotgun (WGS) entry which is preliminary data.</text>
</comment>
<dbReference type="RefSeq" id="WP_167351201.1">
    <property type="nucleotide sequence ID" value="NZ_BAAAEQ010000002.1"/>
</dbReference>